<evidence type="ECO:0000313" key="15">
    <source>
        <dbReference type="EMBL" id="PUZ25754.1"/>
    </source>
</evidence>
<dbReference type="SUPFAM" id="SSF56935">
    <property type="entry name" value="Porins"/>
    <property type="match status" value="1"/>
</dbReference>
<dbReference type="Gene3D" id="2.40.170.20">
    <property type="entry name" value="TonB-dependent receptor, beta-barrel domain"/>
    <property type="match status" value="1"/>
</dbReference>
<dbReference type="PROSITE" id="PS52016">
    <property type="entry name" value="TONB_DEPENDENT_REC_3"/>
    <property type="match status" value="1"/>
</dbReference>
<dbReference type="SUPFAM" id="SSF49464">
    <property type="entry name" value="Carboxypeptidase regulatory domain-like"/>
    <property type="match status" value="1"/>
</dbReference>
<comment type="similarity">
    <text evidence="10 11">Belongs to the TonB-dependent receptor family.</text>
</comment>
<evidence type="ECO:0000259" key="13">
    <source>
        <dbReference type="Pfam" id="PF07660"/>
    </source>
</evidence>
<evidence type="ECO:0000256" key="1">
    <source>
        <dbReference type="ARBA" id="ARBA00004571"/>
    </source>
</evidence>
<evidence type="ECO:0000256" key="4">
    <source>
        <dbReference type="ARBA" id="ARBA00022496"/>
    </source>
</evidence>
<accession>A0A2T7BHK0</accession>
<comment type="subcellular location">
    <subcellularLocation>
        <location evidence="1 10">Cell outer membrane</location>
        <topology evidence="1 10">Multi-pass membrane protein</topology>
    </subcellularLocation>
</comment>
<evidence type="ECO:0000256" key="2">
    <source>
        <dbReference type="ARBA" id="ARBA00022448"/>
    </source>
</evidence>
<dbReference type="InterPro" id="IPR011662">
    <property type="entry name" value="Secretin/TonB_short_N"/>
</dbReference>
<keyword evidence="6" id="KW-0408">Iron</keyword>
<evidence type="ECO:0000256" key="7">
    <source>
        <dbReference type="ARBA" id="ARBA00023077"/>
    </source>
</evidence>
<evidence type="ECO:0000256" key="10">
    <source>
        <dbReference type="PROSITE-ProRule" id="PRU01360"/>
    </source>
</evidence>
<dbReference type="Pfam" id="PF07715">
    <property type="entry name" value="Plug"/>
    <property type="match status" value="1"/>
</dbReference>
<keyword evidence="9 10" id="KW-0998">Cell outer membrane</keyword>
<dbReference type="InterPro" id="IPR012910">
    <property type="entry name" value="Plug_dom"/>
</dbReference>
<dbReference type="InterPro" id="IPR039426">
    <property type="entry name" value="TonB-dep_rcpt-like"/>
</dbReference>
<evidence type="ECO:0000256" key="9">
    <source>
        <dbReference type="ARBA" id="ARBA00023237"/>
    </source>
</evidence>
<comment type="caution">
    <text evidence="15">The sequence shown here is derived from an EMBL/GenBank/DDBJ whole genome shotgun (WGS) entry which is preliminary data.</text>
</comment>
<dbReference type="Pfam" id="PF13715">
    <property type="entry name" value="CarbopepD_reg_2"/>
    <property type="match status" value="1"/>
</dbReference>
<evidence type="ECO:0000256" key="6">
    <source>
        <dbReference type="ARBA" id="ARBA00023004"/>
    </source>
</evidence>
<keyword evidence="4" id="KW-0406">Ion transport</keyword>
<dbReference type="Pfam" id="PF07660">
    <property type="entry name" value="STN"/>
    <property type="match status" value="1"/>
</dbReference>
<evidence type="ECO:0000256" key="5">
    <source>
        <dbReference type="ARBA" id="ARBA00022692"/>
    </source>
</evidence>
<dbReference type="InterPro" id="IPR023997">
    <property type="entry name" value="TonB-dep_OMP_SusC/RagA_CS"/>
</dbReference>
<dbReference type="GO" id="GO:0006826">
    <property type="term" value="P:iron ion transport"/>
    <property type="evidence" value="ECO:0007669"/>
    <property type="project" value="UniProtKB-KW"/>
</dbReference>
<gene>
    <name evidence="15" type="ORF">DCC81_15935</name>
</gene>
<keyword evidence="8 10" id="KW-0472">Membrane</keyword>
<dbReference type="Gene3D" id="2.170.130.10">
    <property type="entry name" value="TonB-dependent receptor, plug domain"/>
    <property type="match status" value="1"/>
</dbReference>
<name>A0A2T7BHK0_9BACT</name>
<keyword evidence="7 11" id="KW-0798">TonB box</keyword>
<feature type="domain" description="Secretin/TonB short N-terminal" evidence="13">
    <location>
        <begin position="77"/>
        <end position="128"/>
    </location>
</feature>
<dbReference type="AlphaFoldDB" id="A0A2T7BHK0"/>
<dbReference type="InterPro" id="IPR023996">
    <property type="entry name" value="TonB-dep_OMP_SusC/RagA"/>
</dbReference>
<dbReference type="InterPro" id="IPR037066">
    <property type="entry name" value="Plug_dom_sf"/>
</dbReference>
<dbReference type="Proteomes" id="UP000244450">
    <property type="component" value="Unassembled WGS sequence"/>
</dbReference>
<keyword evidence="2 10" id="KW-0813">Transport</keyword>
<sequence length="1119" mass="122912">MLLIKSWSQLHFQPTNARPSQRPPARKAALWHAALRSLCVVIFTFCTLGAYAQKISLTANDAPLEKVFRQIEKQAGVSFIYGQHQLEKAVHVTIAVKQEELDAVLKLVFANQPFTYSRSGNFIAIRAKEEQRTGMQAKYITVRGTVTDASNGQPLPSVSVVVPGTPFGAMTNEKGEYVINQVPRNANLLFSYISYQSETVAVRERTTINMALQVLTKSLDEAVVIGYGTTTKRMNTGSVSSITAEEIGKQPVANPLAALPGRVPGMQITQQNGLPGSAAVVQIRGQGSLSYGNLPLYVIDGVPFTNFSGAQPVNDNLNAWGTSGANGGISPFSMINPDDIERMDILKDADATAIYGARGANGVILITTKKGKAGRTKFNANVYTGTGKVGHFIDMMNTDQYLALRKEAFANDKTTPNSVNAPELTVWDQHAYTDWQRLLLGGTAHSTDAEASVSGGDAFTHFLFSGGYHRETTVFPGNFNDQRLTGRISADHSSANRKLYVAVTANYSNDKTLLPTADVTSYYNLPPNMPLKDSTGKLVWVTGYTNPLAALKRNYNGTTTNLMTNANIRYTIIKNLNLKVNLGYTNTQLDQVSPMPASTQNPQNNPTSYAYFTTNKSQNYIVEPTLDYSYDVQKHHFNFLAGGTIQRSLSNGNYLTASNYSSEALMSSLIGAGLVTVNYNNYFDYKYASLFGRVNYNYDGKYLVNATFRRDASSRFGPDNQFANFAALGAAWIFSQEHFIADNLKWLSLGKIRASYGSTGNDQITNYIYIPLLSSAGTYQGQTALSRATLPNEGVKWETTRKLEFGLELGFLRNRINFTGDYYRNRSSDQLLAAALATQSGYNSYTVNLPAVVQNTGVELELTTLNTKTASFGWTTTFNITFPKNKLISFPGLANSFYATSYIVGQPIDLQRKYVYLGYDKTTGAPQFQDLNHDGAIDYNNDRAVIPPGTPYFGGMGNTFSYRHWDLSIFFQYNHRKGSTNNVSSPIGSSRANQNVSVLDRWRAAGDDAAFPVATTTAGTPTYLAYTPYSNSTALWGDASYLKLRSASLSYSLPTKWLTKIRGSNFRVYAEGQNLFTWMKNKYIFDPETSVPGGPPGLGTGNIAMPPLRTIVFGINCSF</sequence>
<protein>
    <submittedName>
        <fullName evidence="15">SusC/RagA family TonB-linked outer membrane protein</fullName>
    </submittedName>
</protein>
<dbReference type="InterPro" id="IPR000531">
    <property type="entry name" value="Beta-barrel_TonB"/>
</dbReference>
<dbReference type="RefSeq" id="WP_108687593.1">
    <property type="nucleotide sequence ID" value="NZ_QCYK01000002.1"/>
</dbReference>
<dbReference type="Gene3D" id="2.60.40.1120">
    <property type="entry name" value="Carboxypeptidase-like, regulatory domain"/>
    <property type="match status" value="1"/>
</dbReference>
<keyword evidence="4" id="KW-0410">Iron transport</keyword>
<keyword evidence="3 10" id="KW-1134">Transmembrane beta strand</keyword>
<evidence type="ECO:0000259" key="14">
    <source>
        <dbReference type="Pfam" id="PF07715"/>
    </source>
</evidence>
<dbReference type="GO" id="GO:0009279">
    <property type="term" value="C:cell outer membrane"/>
    <property type="evidence" value="ECO:0007669"/>
    <property type="project" value="UniProtKB-SubCell"/>
</dbReference>
<organism evidence="15 16">
    <name type="scientific">Chitinophaga parva</name>
    <dbReference type="NCBI Taxonomy" id="2169414"/>
    <lineage>
        <taxon>Bacteria</taxon>
        <taxon>Pseudomonadati</taxon>
        <taxon>Bacteroidota</taxon>
        <taxon>Chitinophagia</taxon>
        <taxon>Chitinophagales</taxon>
        <taxon>Chitinophagaceae</taxon>
        <taxon>Chitinophaga</taxon>
    </lineage>
</organism>
<evidence type="ECO:0000313" key="16">
    <source>
        <dbReference type="Proteomes" id="UP000244450"/>
    </source>
</evidence>
<dbReference type="OrthoDB" id="9768177at2"/>
<dbReference type="InterPro" id="IPR036942">
    <property type="entry name" value="Beta-barrel_TonB_sf"/>
</dbReference>
<feature type="domain" description="TonB-dependent receptor-like beta-barrel" evidence="12">
    <location>
        <begin position="520"/>
        <end position="974"/>
    </location>
</feature>
<evidence type="ECO:0000256" key="11">
    <source>
        <dbReference type="RuleBase" id="RU003357"/>
    </source>
</evidence>
<feature type="domain" description="TonB-dependent receptor plug" evidence="14">
    <location>
        <begin position="232"/>
        <end position="363"/>
    </location>
</feature>
<dbReference type="NCBIfam" id="TIGR04057">
    <property type="entry name" value="SusC_RagA_signa"/>
    <property type="match status" value="1"/>
</dbReference>
<dbReference type="InterPro" id="IPR008969">
    <property type="entry name" value="CarboxyPept-like_regulatory"/>
</dbReference>
<evidence type="ECO:0000256" key="3">
    <source>
        <dbReference type="ARBA" id="ARBA00022452"/>
    </source>
</evidence>
<evidence type="ECO:0000259" key="12">
    <source>
        <dbReference type="Pfam" id="PF00593"/>
    </source>
</evidence>
<evidence type="ECO:0000256" key="8">
    <source>
        <dbReference type="ARBA" id="ARBA00023136"/>
    </source>
</evidence>
<reference evidence="15 16" key="1">
    <citation type="submission" date="2018-04" db="EMBL/GenBank/DDBJ databases">
        <title>Chitinophaga fuyangensis sp. nov., isolated from soil in a chemical factory.</title>
        <authorList>
            <person name="Chen K."/>
        </authorList>
    </citation>
    <scope>NUCLEOTIDE SEQUENCE [LARGE SCALE GENOMIC DNA]</scope>
    <source>
        <strain evidence="15 16">LY-1</strain>
    </source>
</reference>
<keyword evidence="5 10" id="KW-0812">Transmembrane</keyword>
<dbReference type="NCBIfam" id="TIGR04056">
    <property type="entry name" value="OMP_RagA_SusC"/>
    <property type="match status" value="1"/>
</dbReference>
<dbReference type="EMBL" id="QCYK01000002">
    <property type="protein sequence ID" value="PUZ25754.1"/>
    <property type="molecule type" value="Genomic_DNA"/>
</dbReference>
<dbReference type="Pfam" id="PF00593">
    <property type="entry name" value="TonB_dep_Rec_b-barrel"/>
    <property type="match status" value="1"/>
</dbReference>
<dbReference type="Gene3D" id="3.55.50.30">
    <property type="match status" value="1"/>
</dbReference>
<proteinExistence type="inferred from homology"/>
<keyword evidence="16" id="KW-1185">Reference proteome</keyword>